<feature type="region of interest" description="Disordered" evidence="1">
    <location>
        <begin position="1"/>
        <end position="22"/>
    </location>
</feature>
<organism evidence="2 3">
    <name type="scientific">Candidatus Argoarchaeum ethanivorans</name>
    <dbReference type="NCBI Taxonomy" id="2608793"/>
    <lineage>
        <taxon>Archaea</taxon>
        <taxon>Methanobacteriati</taxon>
        <taxon>Methanobacteriota</taxon>
        <taxon>Stenosarchaea group</taxon>
        <taxon>Methanomicrobia</taxon>
        <taxon>Methanosarcinales</taxon>
        <taxon>Methanosarcinales incertae sedis</taxon>
        <taxon>GOM Arc I cluster</taxon>
        <taxon>Candidatus Argoarchaeum</taxon>
    </lineage>
</organism>
<accession>A0A8B3S1G1</accession>
<dbReference type="Proteomes" id="UP000291831">
    <property type="component" value="Unassembled WGS sequence"/>
</dbReference>
<gene>
    <name evidence="2" type="ORF">AEth_01594</name>
</gene>
<dbReference type="AlphaFoldDB" id="A0A8B3S1G1"/>
<reference evidence="3" key="1">
    <citation type="submission" date="2019-01" db="EMBL/GenBank/DDBJ databases">
        <title>Anaerobic oxidation of ethane by archaea from a marine hydrocarbon seep.</title>
        <authorList>
            <person name="Musat F."/>
        </authorList>
    </citation>
    <scope>NUCLEOTIDE SEQUENCE [LARGE SCALE GENOMIC DNA]</scope>
</reference>
<comment type="caution">
    <text evidence="2">The sequence shown here is derived from an EMBL/GenBank/DDBJ whole genome shotgun (WGS) entry which is preliminary data.</text>
</comment>
<sequence>MFKIDETNNVGETLHSHSDRAERGIEKINKECEAVGVPLPEYRTDALGLMVKFHAQVTLTGKTPVETPVETPDQILRMLDENPEMTLAEVASKIGKSLRAVERASSKLVKAGRLRFVGPKKGGHWEVKDNS</sequence>
<dbReference type="InterPro" id="IPR036388">
    <property type="entry name" value="WH-like_DNA-bd_sf"/>
</dbReference>
<evidence type="ECO:0000313" key="2">
    <source>
        <dbReference type="EMBL" id="RZB28990.1"/>
    </source>
</evidence>
<dbReference type="Pfam" id="PF13412">
    <property type="entry name" value="HTH_24"/>
    <property type="match status" value="1"/>
</dbReference>
<protein>
    <submittedName>
        <fullName evidence="2">Uncharacterized protein</fullName>
    </submittedName>
</protein>
<name>A0A8B3S1G1_9EURY</name>
<dbReference type="InterPro" id="IPR036390">
    <property type="entry name" value="WH_DNA-bd_sf"/>
</dbReference>
<proteinExistence type="predicted"/>
<dbReference type="SUPFAM" id="SSF46785">
    <property type="entry name" value="Winged helix' DNA-binding domain"/>
    <property type="match status" value="1"/>
</dbReference>
<evidence type="ECO:0000313" key="3">
    <source>
        <dbReference type="Proteomes" id="UP000291831"/>
    </source>
</evidence>
<dbReference type="Gene3D" id="1.10.10.10">
    <property type="entry name" value="Winged helix-like DNA-binding domain superfamily/Winged helix DNA-binding domain"/>
    <property type="match status" value="1"/>
</dbReference>
<evidence type="ECO:0000256" key="1">
    <source>
        <dbReference type="SAM" id="MobiDB-lite"/>
    </source>
</evidence>
<dbReference type="EMBL" id="RPGO01000033">
    <property type="protein sequence ID" value="RZB28990.1"/>
    <property type="molecule type" value="Genomic_DNA"/>
</dbReference>